<dbReference type="InterPro" id="IPR053363">
    <property type="entry name" value="Leaf_patterning_domain"/>
</dbReference>
<dbReference type="GO" id="GO:0003677">
    <property type="term" value="F:DNA binding"/>
    <property type="evidence" value="ECO:0007669"/>
    <property type="project" value="UniProtKB-KW"/>
</dbReference>
<evidence type="ECO:0000256" key="1">
    <source>
        <dbReference type="SAM" id="MobiDB-lite"/>
    </source>
</evidence>
<proteinExistence type="predicted"/>
<dbReference type="PANTHER" id="PTHR48268">
    <property type="entry name" value="HOMEOBOX PROTEIN KNOTTED-1-LIKE 6 ISOFORM X1"/>
    <property type="match status" value="1"/>
</dbReference>
<keyword evidence="3" id="KW-0238">DNA-binding</keyword>
<sequence length="130" mass="14475">LEGGNPEKKGQEVGMEAEEGEEELKKEIKRHPMFGILKETHLNCLKICSGNEEISKVEQDQLQRTNVEQENHSDLDLFMEAYHAALVELAREIQKPMQEAAAFMEVMYCLLDDMAGSPHARGGATGSTGE</sequence>
<accession>A0A1D1Z6W7</accession>
<dbReference type="InterPro" id="IPR005541">
    <property type="entry name" value="KNOX2"/>
</dbReference>
<name>A0A1D1Z6W7_9ARAE</name>
<feature type="compositionally biased region" description="Basic and acidic residues" evidence="1">
    <location>
        <begin position="1"/>
        <end position="11"/>
    </location>
</feature>
<evidence type="ECO:0000313" key="3">
    <source>
        <dbReference type="EMBL" id="JAT62635.1"/>
    </source>
</evidence>
<organism evidence="3">
    <name type="scientific">Anthurium amnicola</name>
    <dbReference type="NCBI Taxonomy" id="1678845"/>
    <lineage>
        <taxon>Eukaryota</taxon>
        <taxon>Viridiplantae</taxon>
        <taxon>Streptophyta</taxon>
        <taxon>Embryophyta</taxon>
        <taxon>Tracheophyta</taxon>
        <taxon>Spermatophyta</taxon>
        <taxon>Magnoliopsida</taxon>
        <taxon>Liliopsida</taxon>
        <taxon>Araceae</taxon>
        <taxon>Pothoideae</taxon>
        <taxon>Potheae</taxon>
        <taxon>Anthurium</taxon>
    </lineage>
</organism>
<evidence type="ECO:0000259" key="2">
    <source>
        <dbReference type="SMART" id="SM01256"/>
    </source>
</evidence>
<dbReference type="Pfam" id="PF03791">
    <property type="entry name" value="KNOX2"/>
    <property type="match status" value="1"/>
</dbReference>
<feature type="domain" description="KNOX2" evidence="2">
    <location>
        <begin position="64"/>
        <end position="116"/>
    </location>
</feature>
<feature type="region of interest" description="Disordered" evidence="1">
    <location>
        <begin position="1"/>
        <end position="25"/>
    </location>
</feature>
<dbReference type="PANTHER" id="PTHR48268:SF2">
    <property type="entry name" value="PROTEIN KNATM"/>
    <property type="match status" value="1"/>
</dbReference>
<keyword evidence="3" id="KW-0371">Homeobox</keyword>
<dbReference type="SMART" id="SM01256">
    <property type="entry name" value="KNOX2"/>
    <property type="match status" value="1"/>
</dbReference>
<dbReference type="AlphaFoldDB" id="A0A1D1Z6W7"/>
<protein>
    <submittedName>
        <fullName evidence="3">Homeobox protein KNOX3</fullName>
    </submittedName>
</protein>
<reference evidence="3" key="1">
    <citation type="submission" date="2015-07" db="EMBL/GenBank/DDBJ databases">
        <title>Transcriptome Assembly of Anthurium amnicola.</title>
        <authorList>
            <person name="Suzuki J."/>
        </authorList>
    </citation>
    <scope>NUCLEOTIDE SEQUENCE</scope>
</reference>
<dbReference type="EMBL" id="GDJX01005301">
    <property type="protein sequence ID" value="JAT62635.1"/>
    <property type="molecule type" value="Transcribed_RNA"/>
</dbReference>
<gene>
    <name evidence="3" type="primary">KNOX3</name>
    <name evidence="3" type="ORF">g.4987</name>
</gene>
<dbReference type="GO" id="GO:0005634">
    <property type="term" value="C:nucleus"/>
    <property type="evidence" value="ECO:0007669"/>
    <property type="project" value="InterPro"/>
</dbReference>
<feature type="non-terminal residue" evidence="3">
    <location>
        <position position="1"/>
    </location>
</feature>